<dbReference type="InterPro" id="IPR000504">
    <property type="entry name" value="RRM_dom"/>
</dbReference>
<dbReference type="STRING" id="763406.A0A1E3NG63"/>
<keyword evidence="5" id="KW-1185">Reference proteome</keyword>
<evidence type="ECO:0000259" key="3">
    <source>
        <dbReference type="PROSITE" id="PS50102"/>
    </source>
</evidence>
<dbReference type="InterPro" id="IPR012677">
    <property type="entry name" value="Nucleotide-bd_a/b_plait_sf"/>
</dbReference>
<feature type="region of interest" description="Disordered" evidence="2">
    <location>
        <begin position="1"/>
        <end position="34"/>
    </location>
</feature>
<organism evidence="4 5">
    <name type="scientific">Pichia membranifaciens NRRL Y-2026</name>
    <dbReference type="NCBI Taxonomy" id="763406"/>
    <lineage>
        <taxon>Eukaryota</taxon>
        <taxon>Fungi</taxon>
        <taxon>Dikarya</taxon>
        <taxon>Ascomycota</taxon>
        <taxon>Saccharomycotina</taxon>
        <taxon>Pichiomycetes</taxon>
        <taxon>Pichiales</taxon>
        <taxon>Pichiaceae</taxon>
        <taxon>Pichia</taxon>
    </lineage>
</organism>
<dbReference type="InterPro" id="IPR035979">
    <property type="entry name" value="RBD_domain_sf"/>
</dbReference>
<keyword evidence="1" id="KW-0694">RNA-binding</keyword>
<dbReference type="GO" id="GO:0003723">
    <property type="term" value="F:RNA binding"/>
    <property type="evidence" value="ECO:0007669"/>
    <property type="project" value="UniProtKB-UniRule"/>
</dbReference>
<feature type="compositionally biased region" description="Basic and acidic residues" evidence="2">
    <location>
        <begin position="19"/>
        <end position="31"/>
    </location>
</feature>
<dbReference type="OrthoDB" id="277802at2759"/>
<dbReference type="PROSITE" id="PS50102">
    <property type="entry name" value="RRM"/>
    <property type="match status" value="1"/>
</dbReference>
<dbReference type="AlphaFoldDB" id="A0A1E3NG63"/>
<dbReference type="SMART" id="SM00360">
    <property type="entry name" value="RRM"/>
    <property type="match status" value="1"/>
</dbReference>
<dbReference type="Gene3D" id="3.30.70.330">
    <property type="match status" value="1"/>
</dbReference>
<dbReference type="Pfam" id="PF00076">
    <property type="entry name" value="RRM_1"/>
    <property type="match status" value="1"/>
</dbReference>
<feature type="domain" description="RRM" evidence="3">
    <location>
        <begin position="33"/>
        <end position="111"/>
    </location>
</feature>
<name>A0A1E3NG63_9ASCO</name>
<evidence type="ECO:0000256" key="2">
    <source>
        <dbReference type="SAM" id="MobiDB-lite"/>
    </source>
</evidence>
<evidence type="ECO:0000313" key="4">
    <source>
        <dbReference type="EMBL" id="ODQ45109.1"/>
    </source>
</evidence>
<evidence type="ECO:0000256" key="1">
    <source>
        <dbReference type="PROSITE-ProRule" id="PRU00176"/>
    </source>
</evidence>
<proteinExistence type="predicted"/>
<evidence type="ECO:0000313" key="5">
    <source>
        <dbReference type="Proteomes" id="UP000094455"/>
    </source>
</evidence>
<sequence length="129" mass="14831">MPPRKRAYPGTGKPGKATKSKENAKRQHTEASHTLYLSNLNTKIKPHRMKENLYVLFTSFADVLEINYPRKNFRGQGWIVVTSPDDANECLAKLEGFDFFDQPLHVRYARKDSNIIHSLKKLEDATLQT</sequence>
<dbReference type="RefSeq" id="XP_019016222.1">
    <property type="nucleotide sequence ID" value="XM_019163004.1"/>
</dbReference>
<protein>
    <recommendedName>
        <fullName evidence="3">RRM domain-containing protein</fullName>
    </recommendedName>
</protein>
<accession>A0A1E3NG63</accession>
<dbReference type="SUPFAM" id="SSF54928">
    <property type="entry name" value="RNA-binding domain, RBD"/>
    <property type="match status" value="1"/>
</dbReference>
<reference evidence="4 5" key="1">
    <citation type="journal article" date="2016" name="Proc. Natl. Acad. Sci. U.S.A.">
        <title>Comparative genomics of biotechnologically important yeasts.</title>
        <authorList>
            <person name="Riley R."/>
            <person name="Haridas S."/>
            <person name="Wolfe K.H."/>
            <person name="Lopes M.R."/>
            <person name="Hittinger C.T."/>
            <person name="Goeker M."/>
            <person name="Salamov A.A."/>
            <person name="Wisecaver J.H."/>
            <person name="Long T.M."/>
            <person name="Calvey C.H."/>
            <person name="Aerts A.L."/>
            <person name="Barry K.W."/>
            <person name="Choi C."/>
            <person name="Clum A."/>
            <person name="Coughlan A.Y."/>
            <person name="Deshpande S."/>
            <person name="Douglass A.P."/>
            <person name="Hanson S.J."/>
            <person name="Klenk H.-P."/>
            <person name="LaButti K.M."/>
            <person name="Lapidus A."/>
            <person name="Lindquist E.A."/>
            <person name="Lipzen A.M."/>
            <person name="Meier-Kolthoff J.P."/>
            <person name="Ohm R.A."/>
            <person name="Otillar R.P."/>
            <person name="Pangilinan J.L."/>
            <person name="Peng Y."/>
            <person name="Rokas A."/>
            <person name="Rosa C.A."/>
            <person name="Scheuner C."/>
            <person name="Sibirny A.A."/>
            <person name="Slot J.C."/>
            <person name="Stielow J.B."/>
            <person name="Sun H."/>
            <person name="Kurtzman C.P."/>
            <person name="Blackwell M."/>
            <person name="Grigoriev I.V."/>
            <person name="Jeffries T.W."/>
        </authorList>
    </citation>
    <scope>NUCLEOTIDE SEQUENCE [LARGE SCALE GENOMIC DNA]</scope>
    <source>
        <strain evidence="4 5">NRRL Y-2026</strain>
    </source>
</reference>
<dbReference type="EMBL" id="KV454005">
    <property type="protein sequence ID" value="ODQ45109.1"/>
    <property type="molecule type" value="Genomic_DNA"/>
</dbReference>
<dbReference type="Proteomes" id="UP000094455">
    <property type="component" value="Unassembled WGS sequence"/>
</dbReference>
<dbReference type="GeneID" id="30179691"/>
<gene>
    <name evidence="4" type="ORF">PICMEDRAFT_36426</name>
</gene>